<protein>
    <submittedName>
        <fullName evidence="2">Ribosomal-protein-alanine N-acetyltransferase</fullName>
        <ecNumber evidence="2">2.3.1.267</ecNumber>
    </submittedName>
</protein>
<dbReference type="Pfam" id="PF00583">
    <property type="entry name" value="Acetyltransf_1"/>
    <property type="match status" value="1"/>
</dbReference>
<keyword evidence="2" id="KW-0808">Transferase</keyword>
<dbReference type="EMBL" id="JAGIKZ010000018">
    <property type="protein sequence ID" value="MBP2242301.1"/>
    <property type="molecule type" value="Genomic_DNA"/>
</dbReference>
<dbReference type="Gene3D" id="3.40.630.30">
    <property type="match status" value="1"/>
</dbReference>
<comment type="caution">
    <text evidence="2">The sequence shown here is derived from an EMBL/GenBank/DDBJ whole genome shotgun (WGS) entry which is preliminary data.</text>
</comment>
<dbReference type="RefSeq" id="WP_066394059.1">
    <property type="nucleotide sequence ID" value="NZ_JAGIKZ010000018.1"/>
</dbReference>
<dbReference type="Proteomes" id="UP001519293">
    <property type="component" value="Unassembled WGS sequence"/>
</dbReference>
<dbReference type="InterPro" id="IPR000182">
    <property type="entry name" value="GNAT_dom"/>
</dbReference>
<dbReference type="InterPro" id="IPR016181">
    <property type="entry name" value="Acyl_CoA_acyltransferase"/>
</dbReference>
<evidence type="ECO:0000313" key="2">
    <source>
        <dbReference type="EMBL" id="MBP2242301.1"/>
    </source>
</evidence>
<evidence type="ECO:0000259" key="1">
    <source>
        <dbReference type="PROSITE" id="PS51186"/>
    </source>
</evidence>
<dbReference type="SUPFAM" id="SSF55729">
    <property type="entry name" value="Acyl-CoA N-acyltransferases (Nat)"/>
    <property type="match status" value="1"/>
</dbReference>
<accession>A0ABS4RHD9</accession>
<dbReference type="PROSITE" id="PS51186">
    <property type="entry name" value="GNAT"/>
    <property type="match status" value="1"/>
</dbReference>
<feature type="domain" description="N-acetyltransferase" evidence="1">
    <location>
        <begin position="3"/>
        <end position="155"/>
    </location>
</feature>
<keyword evidence="2" id="KW-0012">Acyltransferase</keyword>
<dbReference type="GO" id="GO:0008999">
    <property type="term" value="F:protein-N-terminal-alanine acetyltransferase activity"/>
    <property type="evidence" value="ECO:0007669"/>
    <property type="project" value="UniProtKB-EC"/>
</dbReference>
<evidence type="ECO:0000313" key="3">
    <source>
        <dbReference type="Proteomes" id="UP001519293"/>
    </source>
</evidence>
<proteinExistence type="predicted"/>
<name>A0ABS4RHD9_9BACI</name>
<dbReference type="EC" id="2.3.1.267" evidence="2"/>
<reference evidence="2 3" key="1">
    <citation type="submission" date="2021-03" db="EMBL/GenBank/DDBJ databases">
        <title>Genomic Encyclopedia of Type Strains, Phase IV (KMG-IV): sequencing the most valuable type-strain genomes for metagenomic binning, comparative biology and taxonomic classification.</title>
        <authorList>
            <person name="Goeker M."/>
        </authorList>
    </citation>
    <scope>NUCLEOTIDE SEQUENCE [LARGE SCALE GENOMIC DNA]</scope>
    <source>
        <strain evidence="2 3">DSM 26675</strain>
    </source>
</reference>
<organism evidence="2 3">
    <name type="scientific">Cytobacillus eiseniae</name>
    <dbReference type="NCBI Taxonomy" id="762947"/>
    <lineage>
        <taxon>Bacteria</taxon>
        <taxon>Bacillati</taxon>
        <taxon>Bacillota</taxon>
        <taxon>Bacilli</taxon>
        <taxon>Bacillales</taxon>
        <taxon>Bacillaceae</taxon>
        <taxon>Cytobacillus</taxon>
    </lineage>
</organism>
<sequence>MTYIFSVLTQKQAEIIAYNWHYDGEYSFYNMEADQEDLEEFLNPVKRGNTTFAVTTENELIAFFSTYKVAEKTFDIGLGMRPDLTGNGKGIAFLKACINFIQSEYIPEKITLSVATFNQRAIKLYINVGFKVVETFMQDTNGSTFEFLKMEYKCASAVDDTSDCKKIF</sequence>
<gene>
    <name evidence="2" type="ORF">J2Z40_002875</name>
</gene>
<keyword evidence="3" id="KW-1185">Reference proteome</keyword>